<keyword evidence="1" id="KW-0472">Membrane</keyword>
<sequence>MQEDSSLRRVDPSRRDPHWSATTFFVVLGLVVLISILSLFLKRPISDATAAMTGTTLNEPVTQIEQYDYGFEPHHITWRAGDQVTISLHNRSTTHWHEMMLGRGYDYTPSAFGPIATQFDTDFWNGIHVTFSGANHVDNLCVNKAIAKFIGPMPNIVTGGNFSPTLQPGGSLNMTFTVPNKPGTWHYGCFVQQYVHYMAGMRGTITILPR</sequence>
<gene>
    <name evidence="2" type="ORF">AYW79_08690</name>
    <name evidence="3" type="ORF">B2M26_01270</name>
</gene>
<dbReference type="EMBL" id="LSUQ01000023">
    <property type="protein sequence ID" value="OAG93783.1"/>
    <property type="molecule type" value="Genomic_DNA"/>
</dbReference>
<dbReference type="AlphaFoldDB" id="A0A162TS90"/>
<dbReference type="EMBL" id="MWPS01000003">
    <property type="protein sequence ID" value="OPG17395.1"/>
    <property type="molecule type" value="Genomic_DNA"/>
</dbReference>
<feature type="transmembrane region" description="Helical" evidence="1">
    <location>
        <begin position="21"/>
        <end position="41"/>
    </location>
</feature>
<dbReference type="Proteomes" id="UP000190229">
    <property type="component" value="Unassembled WGS sequence"/>
</dbReference>
<evidence type="ECO:0000256" key="1">
    <source>
        <dbReference type="SAM" id="Phobius"/>
    </source>
</evidence>
<comment type="caution">
    <text evidence="2">The sequence shown here is derived from an EMBL/GenBank/DDBJ whole genome shotgun (WGS) entry which is preliminary data.</text>
</comment>
<protein>
    <recommendedName>
        <fullName evidence="6">Blue (type 1) copper domain-containing protein</fullName>
    </recommendedName>
</protein>
<evidence type="ECO:0000313" key="4">
    <source>
        <dbReference type="Proteomes" id="UP000077421"/>
    </source>
</evidence>
<name>A0A162TS90_9BACL</name>
<keyword evidence="1" id="KW-0812">Transmembrane</keyword>
<evidence type="ECO:0000313" key="5">
    <source>
        <dbReference type="Proteomes" id="UP000190229"/>
    </source>
</evidence>
<evidence type="ECO:0008006" key="6">
    <source>
        <dbReference type="Google" id="ProtNLM"/>
    </source>
</evidence>
<dbReference type="Proteomes" id="UP000077421">
    <property type="component" value="Unassembled WGS sequence"/>
</dbReference>
<accession>A0A162TS90</accession>
<dbReference type="OrthoDB" id="5793767at2"/>
<dbReference type="InterPro" id="IPR008972">
    <property type="entry name" value="Cupredoxin"/>
</dbReference>
<dbReference type="RefSeq" id="WP_067564594.1">
    <property type="nucleotide sequence ID" value="NZ_LSUQ01000023.1"/>
</dbReference>
<reference evidence="3 5" key="2">
    <citation type="submission" date="2017-02" db="EMBL/GenBank/DDBJ databases">
        <title>Draft genome of Acidibacillus ferrooxidans Huett2.</title>
        <authorList>
            <person name="Schopf S."/>
        </authorList>
    </citation>
    <scope>NUCLEOTIDE SEQUENCE [LARGE SCALE GENOMIC DNA]</scope>
    <source>
        <strain evidence="3 5">Huett2</strain>
    </source>
</reference>
<keyword evidence="5" id="KW-1185">Reference proteome</keyword>
<evidence type="ECO:0000313" key="2">
    <source>
        <dbReference type="EMBL" id="OAG93783.1"/>
    </source>
</evidence>
<evidence type="ECO:0000313" key="3">
    <source>
        <dbReference type="EMBL" id="OPG17395.1"/>
    </source>
</evidence>
<organism evidence="2 4">
    <name type="scientific">Ferroacidibacillus organovorans</name>
    <dbReference type="NCBI Taxonomy" id="1765683"/>
    <lineage>
        <taxon>Bacteria</taxon>
        <taxon>Bacillati</taxon>
        <taxon>Bacillota</taxon>
        <taxon>Bacilli</taxon>
        <taxon>Bacillales</taxon>
        <taxon>Alicyclobacillaceae</taxon>
        <taxon>Ferroacidibacillus</taxon>
    </lineage>
</organism>
<dbReference type="SUPFAM" id="SSF49503">
    <property type="entry name" value="Cupredoxins"/>
    <property type="match status" value="1"/>
</dbReference>
<dbReference type="Gene3D" id="2.60.40.420">
    <property type="entry name" value="Cupredoxins - blue copper proteins"/>
    <property type="match status" value="1"/>
</dbReference>
<keyword evidence="1" id="KW-1133">Transmembrane helix</keyword>
<proteinExistence type="predicted"/>
<dbReference type="STRING" id="1765683.B2M26_01270"/>
<reference evidence="2 4" key="1">
    <citation type="submission" date="2016-02" db="EMBL/GenBank/DDBJ databases">
        <title>Draft genome sequence of Acidibacillus ferrooxidans SLC66.</title>
        <authorList>
            <person name="Oliveira G."/>
            <person name="Nancucheo I."/>
            <person name="Dall'Agnol H."/>
            <person name="Johnson B."/>
            <person name="Oliveira R."/>
            <person name="Nunes G.L."/>
            <person name="Tzotzos G."/>
            <person name="Orellana S.C."/>
            <person name="Salim A.C."/>
            <person name="Araujo F.M."/>
        </authorList>
    </citation>
    <scope>NUCLEOTIDE SEQUENCE [LARGE SCALE GENOMIC DNA]</scope>
    <source>
        <strain evidence="2 4">SLC66</strain>
    </source>
</reference>